<dbReference type="EMBL" id="JAESWB010000046">
    <property type="protein sequence ID" value="MBL4951694.1"/>
    <property type="molecule type" value="Genomic_DNA"/>
</dbReference>
<name>A0ABS1TL05_9BACI</name>
<comment type="caution">
    <text evidence="1">The sequence shown here is derived from an EMBL/GenBank/DDBJ whole genome shotgun (WGS) entry which is preliminary data.</text>
</comment>
<organism evidence="1 2">
    <name type="scientific">Neobacillus paridis</name>
    <dbReference type="NCBI Taxonomy" id="2803862"/>
    <lineage>
        <taxon>Bacteria</taxon>
        <taxon>Bacillati</taxon>
        <taxon>Bacillota</taxon>
        <taxon>Bacilli</taxon>
        <taxon>Bacillales</taxon>
        <taxon>Bacillaceae</taxon>
        <taxon>Neobacillus</taxon>
    </lineage>
</organism>
<evidence type="ECO:0000313" key="2">
    <source>
        <dbReference type="Proteomes" id="UP000623967"/>
    </source>
</evidence>
<reference evidence="1 2" key="1">
    <citation type="submission" date="2021-01" db="EMBL/GenBank/DDBJ databases">
        <title>Genome public.</title>
        <authorList>
            <person name="Liu C."/>
            <person name="Sun Q."/>
        </authorList>
    </citation>
    <scope>NUCLEOTIDE SEQUENCE [LARGE SCALE GENOMIC DNA]</scope>
    <source>
        <strain evidence="1 2">YIM B02564</strain>
    </source>
</reference>
<proteinExistence type="predicted"/>
<dbReference type="Proteomes" id="UP000623967">
    <property type="component" value="Unassembled WGS sequence"/>
</dbReference>
<evidence type="ECO:0008006" key="3">
    <source>
        <dbReference type="Google" id="ProtNLM"/>
    </source>
</evidence>
<protein>
    <recommendedName>
        <fullName evidence="3">DUF4160 domain-containing protein</fullName>
    </recommendedName>
</protein>
<keyword evidence="2" id="KW-1185">Reference proteome</keyword>
<evidence type="ECO:0000313" key="1">
    <source>
        <dbReference type="EMBL" id="MBL4951694.1"/>
    </source>
</evidence>
<sequence>MSRIQLLNGVRYFVPSQDHCEPHAHAFHKGDRWEGKFEFSFLNNDVVDLGFQPPAIAPKHAVRHAIGNNIAANLKAYRDAWWNTYKCTCLDNKWIFLESGNICVLNKKPKKQQVWQILSSSYDVQNGQTTIECCEDSSGQITLATF</sequence>
<gene>
    <name evidence="1" type="ORF">JK635_05500</name>
</gene>
<accession>A0ABS1TL05</accession>